<dbReference type="InterPro" id="IPR043502">
    <property type="entry name" value="DNA/RNA_pol_sf"/>
</dbReference>
<comment type="similarity">
    <text evidence="2">Belongs to the bacterial reverse transcriptase family.</text>
</comment>
<dbReference type="InterPro" id="IPR012337">
    <property type="entry name" value="RNaseH-like_sf"/>
</dbReference>
<dbReference type="CDD" id="cd09278">
    <property type="entry name" value="RNase_HI_prokaryote_like"/>
    <property type="match status" value="1"/>
</dbReference>
<reference evidence="6 7" key="1">
    <citation type="submission" date="2024-03" db="EMBL/GenBank/DDBJ databases">
        <title>Cognatishimia coralii sp. nov., a marine bacterium isolated from coral surrounding seawater.</title>
        <authorList>
            <person name="Liu X."/>
            <person name="Liu S."/>
            <person name="Sun H."/>
            <person name="Zhang Y."/>
        </authorList>
    </citation>
    <scope>NUCLEOTIDE SEQUENCE [LARGE SCALE GENOMIC DNA]</scope>
    <source>
        <strain evidence="6 7">D5M38</strain>
    </source>
</reference>
<dbReference type="RefSeq" id="WP_339403945.1">
    <property type="nucleotide sequence ID" value="NZ_JBBGAZ010000006.1"/>
</dbReference>
<feature type="domain" description="Reverse transcriptase" evidence="4">
    <location>
        <begin position="51"/>
        <end position="297"/>
    </location>
</feature>
<dbReference type="PANTHER" id="PTHR34047">
    <property type="entry name" value="NUCLEAR INTRON MATURASE 1, MITOCHONDRIAL-RELATED"/>
    <property type="match status" value="1"/>
</dbReference>
<evidence type="ECO:0000256" key="3">
    <source>
        <dbReference type="SAM" id="MobiDB-lite"/>
    </source>
</evidence>
<dbReference type="InterPro" id="IPR000477">
    <property type="entry name" value="RT_dom"/>
</dbReference>
<dbReference type="PROSITE" id="PS50879">
    <property type="entry name" value="RNASE_H_1"/>
    <property type="match status" value="1"/>
</dbReference>
<dbReference type="PROSITE" id="PS50878">
    <property type="entry name" value="RT_POL"/>
    <property type="match status" value="1"/>
</dbReference>
<dbReference type="SUPFAM" id="SSF56672">
    <property type="entry name" value="DNA/RNA polymerases"/>
    <property type="match status" value="1"/>
</dbReference>
<dbReference type="InterPro" id="IPR022892">
    <property type="entry name" value="RNaseHI"/>
</dbReference>
<protein>
    <submittedName>
        <fullName evidence="6">RNase H family protein</fullName>
    </submittedName>
</protein>
<proteinExistence type="inferred from homology"/>
<feature type="region of interest" description="Disordered" evidence="3">
    <location>
        <begin position="441"/>
        <end position="460"/>
    </location>
</feature>
<evidence type="ECO:0000259" key="4">
    <source>
        <dbReference type="PROSITE" id="PS50878"/>
    </source>
</evidence>
<dbReference type="CDD" id="cd01651">
    <property type="entry name" value="RT_G2_intron"/>
    <property type="match status" value="1"/>
</dbReference>
<dbReference type="EMBL" id="JBBGAZ010000006">
    <property type="protein sequence ID" value="MEJ5219124.1"/>
    <property type="molecule type" value="Genomic_DNA"/>
</dbReference>
<dbReference type="InterPro" id="IPR051083">
    <property type="entry name" value="GrpII_Intron_Splice-Mob/Def"/>
</dbReference>
<dbReference type="InterPro" id="IPR002156">
    <property type="entry name" value="RNaseH_domain"/>
</dbReference>
<comment type="caution">
    <text evidence="6">The sequence shown here is derived from an EMBL/GenBank/DDBJ whole genome shotgun (WGS) entry which is preliminary data.</text>
</comment>
<accession>A0ABU8QI74</accession>
<dbReference type="Pfam" id="PF00078">
    <property type="entry name" value="RVT_1"/>
    <property type="match status" value="1"/>
</dbReference>
<dbReference type="PANTHER" id="PTHR34047:SF8">
    <property type="entry name" value="PROTEIN YKFC"/>
    <property type="match status" value="1"/>
</dbReference>
<dbReference type="InterPro" id="IPR036397">
    <property type="entry name" value="RNaseH_sf"/>
</dbReference>
<evidence type="ECO:0000256" key="2">
    <source>
        <dbReference type="ARBA" id="ARBA00034120"/>
    </source>
</evidence>
<feature type="domain" description="RNase H type-1" evidence="5">
    <location>
        <begin position="433"/>
        <end position="566"/>
    </location>
</feature>
<comment type="subunit">
    <text evidence="1">Monomer.</text>
</comment>
<dbReference type="Pfam" id="PF00075">
    <property type="entry name" value="RNase_H"/>
    <property type="match status" value="1"/>
</dbReference>
<dbReference type="Proteomes" id="UP001368270">
    <property type="component" value="Unassembled WGS sequence"/>
</dbReference>
<organism evidence="6 7">
    <name type="scientific">Cognatishimia coralii</name>
    <dbReference type="NCBI Taxonomy" id="3083254"/>
    <lineage>
        <taxon>Bacteria</taxon>
        <taxon>Pseudomonadati</taxon>
        <taxon>Pseudomonadota</taxon>
        <taxon>Alphaproteobacteria</taxon>
        <taxon>Rhodobacterales</taxon>
        <taxon>Paracoccaceae</taxon>
        <taxon>Cognatishimia</taxon>
    </lineage>
</organism>
<dbReference type="Gene3D" id="3.30.420.10">
    <property type="entry name" value="Ribonuclease H-like superfamily/Ribonuclease H"/>
    <property type="match status" value="1"/>
</dbReference>
<keyword evidence="7" id="KW-1185">Reference proteome</keyword>
<evidence type="ECO:0000259" key="5">
    <source>
        <dbReference type="PROSITE" id="PS50879"/>
    </source>
</evidence>
<evidence type="ECO:0000256" key="1">
    <source>
        <dbReference type="ARBA" id="ARBA00011245"/>
    </source>
</evidence>
<evidence type="ECO:0000313" key="7">
    <source>
        <dbReference type="Proteomes" id="UP001368270"/>
    </source>
</evidence>
<dbReference type="SUPFAM" id="SSF53098">
    <property type="entry name" value="Ribonuclease H-like"/>
    <property type="match status" value="1"/>
</dbReference>
<gene>
    <name evidence="6" type="ORF">WG622_12785</name>
</gene>
<evidence type="ECO:0000313" key="6">
    <source>
        <dbReference type="EMBL" id="MEJ5219124.1"/>
    </source>
</evidence>
<name>A0ABU8QI74_9RHOB</name>
<sequence length="571" mass="63883">MGKFFTKATEQKTLFSAWRKIKSNGLRSTSFETRKGIEKFDRDAISNVKKIQRSLRTGKFEFEPQYGATVRKSSGGKRGIVMASVQNRIVERALLETLQEKSKFVKAVNSHPTSVGGVPNRSVPHALQMIDEAFRSDQTQFVRSDISGFFDHIPRSSVLQRIAEDVDDDAFNQLLRAATTTTLSNEAVLGEDRSIFPTNEEGVAQGSPLSPLFGNILLYDFDIKFNDRGVICIRFIDDFLLLSTSEQKCRRAFVSAQNFLKDLNLDCHDPFQQAADKNKTEYGDARQGGFWFLGYACQPGLFQPSPKARESILKSVDEHFSNGRSAIKEVRRAKDSFAARQRYAQTQTLIDQVLRGWGEAFAYSTSRTTMKDLDKKIDVKIENFRKWYARQAQSMNAEDKRRTGGIGLLADIKPKFFEDAPIVLPKNKQFRTSKNTVTISTDGSVLTSGKKRGKDQGPGGWAYVVHDSADEQSGGEASTTNNRMELRAVLEALLSLPSGASAIIRTDSKYVENGFNKETALKTNIDLWKKLHHEAETRSIKVVWLKGHAGDLHNERADKLAGQAAAAINRV</sequence>